<dbReference type="OrthoDB" id="6604018at2759"/>
<evidence type="ECO:0000256" key="4">
    <source>
        <dbReference type="ARBA" id="ARBA00023128"/>
    </source>
</evidence>
<evidence type="ECO:0000256" key="1">
    <source>
        <dbReference type="ARBA" id="ARBA00004325"/>
    </source>
</evidence>
<dbReference type="InterPro" id="IPR050355">
    <property type="entry name" value="RCF1"/>
</dbReference>
<dbReference type="InterPro" id="IPR007667">
    <property type="entry name" value="Hypoxia_induced_domain"/>
</dbReference>
<evidence type="ECO:0000256" key="6">
    <source>
        <dbReference type="SAM" id="MobiDB-lite"/>
    </source>
</evidence>
<feature type="transmembrane region" description="Helical" evidence="7">
    <location>
        <begin position="52"/>
        <end position="68"/>
    </location>
</feature>
<proteinExistence type="predicted"/>
<comment type="subcellular location">
    <subcellularLocation>
        <location evidence="1">Mitochondrion membrane</location>
    </subcellularLocation>
</comment>
<keyword evidence="2 7" id="KW-0812">Transmembrane</keyword>
<dbReference type="PANTHER" id="PTHR12297">
    <property type="entry name" value="HYPOXIA-INDUCBILE GENE 1 HIG1 -RELATED"/>
    <property type="match status" value="1"/>
</dbReference>
<feature type="region of interest" description="Disordered" evidence="6">
    <location>
        <begin position="95"/>
        <end position="132"/>
    </location>
</feature>
<organism evidence="9 10">
    <name type="scientific">Coemansia thaxteri</name>
    <dbReference type="NCBI Taxonomy" id="2663907"/>
    <lineage>
        <taxon>Eukaryota</taxon>
        <taxon>Fungi</taxon>
        <taxon>Fungi incertae sedis</taxon>
        <taxon>Zoopagomycota</taxon>
        <taxon>Kickxellomycotina</taxon>
        <taxon>Kickxellomycetes</taxon>
        <taxon>Kickxellales</taxon>
        <taxon>Kickxellaceae</taxon>
        <taxon>Coemansia</taxon>
    </lineage>
</organism>
<dbReference type="AlphaFoldDB" id="A0A9W8BBZ3"/>
<evidence type="ECO:0000256" key="2">
    <source>
        <dbReference type="ARBA" id="ARBA00022692"/>
    </source>
</evidence>
<evidence type="ECO:0000256" key="7">
    <source>
        <dbReference type="SAM" id="Phobius"/>
    </source>
</evidence>
<comment type="caution">
    <text evidence="9">The sequence shown here is derived from an EMBL/GenBank/DDBJ whole genome shotgun (WGS) entry which is preliminary data.</text>
</comment>
<keyword evidence="3 7" id="KW-1133">Transmembrane helix</keyword>
<evidence type="ECO:0000313" key="9">
    <source>
        <dbReference type="EMBL" id="KAJ1997201.1"/>
    </source>
</evidence>
<evidence type="ECO:0000313" key="10">
    <source>
        <dbReference type="Proteomes" id="UP001150907"/>
    </source>
</evidence>
<evidence type="ECO:0000259" key="8">
    <source>
        <dbReference type="PROSITE" id="PS51503"/>
    </source>
</evidence>
<keyword evidence="5 7" id="KW-0472">Membrane</keyword>
<dbReference type="PROSITE" id="PS51503">
    <property type="entry name" value="HIG1"/>
    <property type="match status" value="1"/>
</dbReference>
<name>A0A9W8BBZ3_9FUNG</name>
<reference evidence="9" key="1">
    <citation type="submission" date="2022-07" db="EMBL/GenBank/DDBJ databases">
        <title>Phylogenomic reconstructions and comparative analyses of Kickxellomycotina fungi.</title>
        <authorList>
            <person name="Reynolds N.K."/>
            <person name="Stajich J.E."/>
            <person name="Barry K."/>
            <person name="Grigoriev I.V."/>
            <person name="Crous P."/>
            <person name="Smith M.E."/>
        </authorList>
    </citation>
    <scope>NUCLEOTIDE SEQUENCE</scope>
    <source>
        <strain evidence="9">IMI 214461</strain>
    </source>
</reference>
<feature type="compositionally biased region" description="Basic and acidic residues" evidence="6">
    <location>
        <begin position="95"/>
        <end position="106"/>
    </location>
</feature>
<accession>A0A9W8BBZ3</accession>
<dbReference type="GO" id="GO:0031966">
    <property type="term" value="C:mitochondrial membrane"/>
    <property type="evidence" value="ECO:0007669"/>
    <property type="project" value="UniProtKB-SubCell"/>
</dbReference>
<dbReference type="PANTHER" id="PTHR12297:SF3">
    <property type="entry name" value="HIG1 DOMAIN FAMILY MEMBER 1A"/>
    <property type="match status" value="1"/>
</dbReference>
<sequence>MAGGSNTLLDRFKQEPLVPLGAAATLAAFLYAAHGMHRGNFKQTQWGMRSRVALQGLTVCALLGYSLYRTDEHQTGRKDHVRAIDWERLERESIAAEKTDRARQDDAVAGPLPSDKVKQPTTVFAQEPKSGK</sequence>
<keyword evidence="4" id="KW-0496">Mitochondrion</keyword>
<dbReference type="Gene3D" id="6.10.140.1320">
    <property type="match status" value="1"/>
</dbReference>
<dbReference type="GO" id="GO:0097250">
    <property type="term" value="P:mitochondrial respirasome assembly"/>
    <property type="evidence" value="ECO:0007669"/>
    <property type="project" value="TreeGrafter"/>
</dbReference>
<keyword evidence="10" id="KW-1185">Reference proteome</keyword>
<feature type="transmembrane region" description="Helical" evidence="7">
    <location>
        <begin position="16"/>
        <end position="32"/>
    </location>
</feature>
<protein>
    <submittedName>
        <fullName evidence="9">Respiratory supercomplex factor 1, mitochondrial</fullName>
    </submittedName>
</protein>
<dbReference type="EMBL" id="JANBQF010001451">
    <property type="protein sequence ID" value="KAJ1997201.1"/>
    <property type="molecule type" value="Genomic_DNA"/>
</dbReference>
<dbReference type="Proteomes" id="UP001150907">
    <property type="component" value="Unassembled WGS sequence"/>
</dbReference>
<gene>
    <name evidence="9" type="primary">RCF1</name>
    <name evidence="9" type="ORF">H4R26_005918</name>
</gene>
<dbReference type="Pfam" id="PF04588">
    <property type="entry name" value="HIG_1_N"/>
    <property type="match status" value="1"/>
</dbReference>
<evidence type="ECO:0000256" key="3">
    <source>
        <dbReference type="ARBA" id="ARBA00022989"/>
    </source>
</evidence>
<feature type="domain" description="HIG1" evidence="8">
    <location>
        <begin position="1"/>
        <end position="80"/>
    </location>
</feature>
<evidence type="ECO:0000256" key="5">
    <source>
        <dbReference type="ARBA" id="ARBA00023136"/>
    </source>
</evidence>